<gene>
    <name evidence="1" type="ORF">GS399_00030</name>
</gene>
<proteinExistence type="predicted"/>
<dbReference type="InterPro" id="IPR036922">
    <property type="entry name" value="Rieske_2Fe-2S_sf"/>
</dbReference>
<dbReference type="GO" id="GO:0051537">
    <property type="term" value="F:2 iron, 2 sulfur cluster binding"/>
    <property type="evidence" value="ECO:0007669"/>
    <property type="project" value="InterPro"/>
</dbReference>
<reference evidence="1 2" key="1">
    <citation type="submission" date="2019-11" db="EMBL/GenBank/DDBJ databases">
        <title>Pedobacter sp. HMF7647 Genome sequencing and assembly.</title>
        <authorList>
            <person name="Kang H."/>
            <person name="Kim H."/>
            <person name="Joh K."/>
        </authorList>
    </citation>
    <scope>NUCLEOTIDE SEQUENCE [LARGE SCALE GENOMIC DNA]</scope>
    <source>
        <strain evidence="1 2">HMF7647</strain>
    </source>
</reference>
<evidence type="ECO:0000313" key="2">
    <source>
        <dbReference type="Proteomes" id="UP000466586"/>
    </source>
</evidence>
<dbReference type="Gene3D" id="2.102.10.10">
    <property type="entry name" value="Rieske [2Fe-2S] iron-sulphur domain"/>
    <property type="match status" value="1"/>
</dbReference>
<accession>A0A7K1Y4J4</accession>
<keyword evidence="2" id="KW-1185">Reference proteome</keyword>
<comment type="caution">
    <text evidence="1">The sequence shown here is derived from an EMBL/GenBank/DDBJ whole genome shotgun (WGS) entry which is preliminary data.</text>
</comment>
<sequence>MRFIAILAIFFMLTGCGKQQDNIPTVVVNFHAPINDPRLLQLGAIGGAVQITGYGVAGLIIYHKPDNSYAAYDACSTVNPEKRCTVTIDDPNLTATDPCSGAKFSLYDGSPVKAPAKVSLRQYDVYISGYTLNVVN</sequence>
<dbReference type="PROSITE" id="PS51257">
    <property type="entry name" value="PROKAR_LIPOPROTEIN"/>
    <property type="match status" value="1"/>
</dbReference>
<dbReference type="RefSeq" id="WP_160842460.1">
    <property type="nucleotide sequence ID" value="NZ_WVHT01000001.1"/>
</dbReference>
<organism evidence="1 2">
    <name type="scientific">Hufsiella arboris</name>
    <dbReference type="NCBI Taxonomy" id="2695275"/>
    <lineage>
        <taxon>Bacteria</taxon>
        <taxon>Pseudomonadati</taxon>
        <taxon>Bacteroidota</taxon>
        <taxon>Sphingobacteriia</taxon>
        <taxon>Sphingobacteriales</taxon>
        <taxon>Sphingobacteriaceae</taxon>
        <taxon>Hufsiella</taxon>
    </lineage>
</organism>
<protein>
    <recommendedName>
        <fullName evidence="3">Rieske domain-containing protein</fullName>
    </recommendedName>
</protein>
<dbReference type="Proteomes" id="UP000466586">
    <property type="component" value="Unassembled WGS sequence"/>
</dbReference>
<name>A0A7K1Y4J4_9SPHI</name>
<evidence type="ECO:0008006" key="3">
    <source>
        <dbReference type="Google" id="ProtNLM"/>
    </source>
</evidence>
<evidence type="ECO:0000313" key="1">
    <source>
        <dbReference type="EMBL" id="MXV49340.1"/>
    </source>
</evidence>
<dbReference type="EMBL" id="WVHT01000001">
    <property type="protein sequence ID" value="MXV49340.1"/>
    <property type="molecule type" value="Genomic_DNA"/>
</dbReference>
<dbReference type="AlphaFoldDB" id="A0A7K1Y4J4"/>